<keyword evidence="4" id="KW-1185">Reference proteome</keyword>
<evidence type="ECO:0000256" key="1">
    <source>
        <dbReference type="SAM" id="SignalP"/>
    </source>
</evidence>
<feature type="domain" description="Outer membrane protein beta-barrel" evidence="2">
    <location>
        <begin position="25"/>
        <end position="216"/>
    </location>
</feature>
<dbReference type="AlphaFoldDB" id="A0A5C6RRT5"/>
<organism evidence="3 4">
    <name type="scientific">Vicingus serpentipes</name>
    <dbReference type="NCBI Taxonomy" id="1926625"/>
    <lineage>
        <taxon>Bacteria</taxon>
        <taxon>Pseudomonadati</taxon>
        <taxon>Bacteroidota</taxon>
        <taxon>Flavobacteriia</taxon>
        <taxon>Flavobacteriales</taxon>
        <taxon>Vicingaceae</taxon>
        <taxon>Vicingus</taxon>
    </lineage>
</organism>
<dbReference type="InterPro" id="IPR025665">
    <property type="entry name" value="Beta-barrel_OMP_2"/>
</dbReference>
<dbReference type="RefSeq" id="WP_147099793.1">
    <property type="nucleotide sequence ID" value="NZ_VOOS01000003.1"/>
</dbReference>
<evidence type="ECO:0000313" key="3">
    <source>
        <dbReference type="EMBL" id="TXB65071.1"/>
    </source>
</evidence>
<protein>
    <submittedName>
        <fullName evidence="3">PorT family protein</fullName>
    </submittedName>
</protein>
<reference evidence="3 4" key="1">
    <citation type="submission" date="2019-08" db="EMBL/GenBank/DDBJ databases">
        <title>Genome of Vicingus serpentipes NCIMB 15042.</title>
        <authorList>
            <person name="Bowman J.P."/>
        </authorList>
    </citation>
    <scope>NUCLEOTIDE SEQUENCE [LARGE SCALE GENOMIC DNA]</scope>
    <source>
        <strain evidence="3 4">NCIMB 15042</strain>
    </source>
</reference>
<dbReference type="EMBL" id="VOOS01000003">
    <property type="protein sequence ID" value="TXB65071.1"/>
    <property type="molecule type" value="Genomic_DNA"/>
</dbReference>
<name>A0A5C6RRT5_9FLAO</name>
<sequence length="259" mass="28747">MQKTKLLTLILFGILFLNLSAQEDSFSNDPVVEFDEERKFRLGLHFSPSISWLSTNSSGYTSDGSKLGFAYGLSTEFYLAKNYLFSTGITINSIGGKIKYESVYDVNGLLFPSEVKQSIKINYVDIPLTIKLKTNQIGYISYYGNFGVNLGLRYQSKSDFEYTDFDNITKSDVNTSSDIKFMNINLVVGGGIEYNLSGNTNIMLGLTYNNGFINVLDSKTPVLNANGKATINNEGNPVYSDKSASANINFFTLNLGVYF</sequence>
<dbReference type="OrthoDB" id="1466992at2"/>
<comment type="caution">
    <text evidence="3">The sequence shown here is derived from an EMBL/GenBank/DDBJ whole genome shotgun (WGS) entry which is preliminary data.</text>
</comment>
<dbReference type="Proteomes" id="UP000321721">
    <property type="component" value="Unassembled WGS sequence"/>
</dbReference>
<evidence type="ECO:0000313" key="4">
    <source>
        <dbReference type="Proteomes" id="UP000321721"/>
    </source>
</evidence>
<proteinExistence type="predicted"/>
<evidence type="ECO:0000259" key="2">
    <source>
        <dbReference type="Pfam" id="PF13568"/>
    </source>
</evidence>
<dbReference type="Pfam" id="PF13568">
    <property type="entry name" value="OMP_b-brl_2"/>
    <property type="match status" value="1"/>
</dbReference>
<feature type="chain" id="PRO_5022976086" evidence="1">
    <location>
        <begin position="22"/>
        <end position="259"/>
    </location>
</feature>
<feature type="signal peptide" evidence="1">
    <location>
        <begin position="1"/>
        <end position="21"/>
    </location>
</feature>
<keyword evidence="1" id="KW-0732">Signal</keyword>
<accession>A0A5C6RRT5</accession>
<gene>
    <name evidence="3" type="ORF">FRY74_06450</name>
</gene>